<dbReference type="Gene3D" id="2.40.50.140">
    <property type="entry name" value="Nucleic acid-binding proteins"/>
    <property type="match status" value="1"/>
</dbReference>
<keyword evidence="4" id="KW-0067">ATP-binding</keyword>
<reference evidence="8 9" key="1">
    <citation type="submission" date="2013-03" db="EMBL/GenBank/DDBJ databases">
        <title>The Genome Sequence of Phialophora europaea CBS 101466.</title>
        <authorList>
            <consortium name="The Broad Institute Genomics Platform"/>
            <person name="Cuomo C."/>
            <person name="de Hoog S."/>
            <person name="Gorbushina A."/>
            <person name="Walker B."/>
            <person name="Young S.K."/>
            <person name="Zeng Q."/>
            <person name="Gargeya S."/>
            <person name="Fitzgerald M."/>
            <person name="Haas B."/>
            <person name="Abouelleil A."/>
            <person name="Allen A.W."/>
            <person name="Alvarado L."/>
            <person name="Arachchi H.M."/>
            <person name="Berlin A.M."/>
            <person name="Chapman S.B."/>
            <person name="Gainer-Dewar J."/>
            <person name="Goldberg J."/>
            <person name="Griggs A."/>
            <person name="Gujja S."/>
            <person name="Hansen M."/>
            <person name="Howarth C."/>
            <person name="Imamovic A."/>
            <person name="Ireland A."/>
            <person name="Larimer J."/>
            <person name="McCowan C."/>
            <person name="Murphy C."/>
            <person name="Pearson M."/>
            <person name="Poon T.W."/>
            <person name="Priest M."/>
            <person name="Roberts A."/>
            <person name="Saif S."/>
            <person name="Shea T."/>
            <person name="Sisk P."/>
            <person name="Sykes S."/>
            <person name="Wortman J."/>
            <person name="Nusbaum C."/>
            <person name="Birren B."/>
        </authorList>
    </citation>
    <scope>NUCLEOTIDE SEQUENCE [LARGE SCALE GENOMIC DNA]</scope>
    <source>
        <strain evidence="8 9">CBS 101466</strain>
    </source>
</reference>
<dbReference type="Pfam" id="PF01068">
    <property type="entry name" value="DNA_ligase_A_M"/>
    <property type="match status" value="1"/>
</dbReference>
<evidence type="ECO:0000259" key="7">
    <source>
        <dbReference type="PROSITE" id="PS50160"/>
    </source>
</evidence>
<feature type="compositionally biased region" description="Polar residues" evidence="6">
    <location>
        <begin position="693"/>
        <end position="717"/>
    </location>
</feature>
<dbReference type="InterPro" id="IPR029710">
    <property type="entry name" value="LIG4"/>
</dbReference>
<proteinExistence type="inferred from homology"/>
<sequence>MTLKFADFADLLDQLECAPLQRVITHNRAIDPAIQVVRTWFRDHDVQIPRHGPAAVALLSCLFPERLPHRSYNVREASLSHILPRCLLLGSGRARLLRDWATDTRDFAQIVGDLVAETEDKARDGTLTDRRQVTVEEVDAALLELASNSPYSAARVCESASGRSAAAILTPLLRVMTSNEAKWFTRLIFKDFKTIRIPEPVTMDAFHFLLRDVLRVVNDLETAAEILGTDCGSVWSHTTSAVEARALKARAAELIGPRVGTMLSRTPFEKARGFNHAVKLAKNRIMSVERKYDGEYCQIHIERDQVSGNYTIQIFSKSGKDSTKDRQRLQRAIRKGLDLGGPNCRIKSKAILDGELLVWSRATKAVEPFHKIRKHVMHGGRWLGTENDSPRKEHEQLMIVFYDVLLLDDKISPQASHEDRRRHLKRMVTTIEGISDIVERQLIDFSQFRDARACKRRLREIFAHAISSRWEGLVLKGKDDPYHSLDDTRPPPVFKLKRDYLAQLGDSADLCIVGARQDAARDTSSVRQWNCFYLACLHNKEAVERYGRKPVFRVVDRIYAGVKAIPPECLQLLNTRGEGQVVDFDNHGDLCEVEMMISGATPAVLFKEPYIVECLGAGYDKNSNCNFWTLRFPRVTKIHLDRTIVDTQSYQELQQAAVQAHAGPVERDSEEVQHWLERLVKVDGKKSAAADKLNTQSTVSPGRTPQSAAAISLSPVSSRKGPRPQIFTDPVEFPPGCQPYRRSSASQTTATTVTKTPSTTRTSASQPARSVGLSSVPGNSSILDASQRQSPPPSSPTPMEPPRGKRRAMHTSPVAGANKRQRTTTEGWTILQTPSPAKECIDLTHSTQSPPPSPAARRTNVVLARTNARDPLTVRVPSLQSTTPPPSSPIAVPLSLLGASRTDTDFETRRRPSAICIDGASESPPRRTSMSSVSSERPPLAEMPSQSPVQRVPPPSASGTRAREPHVTGKGKTMKSKLSISESTKNSEPNLATTGPDPPTRMPTPPSTEEAARKEEATRQDTARQPPQQTAQLEQARTGDTILDEAVAAPSDKRAPAPSNHSAKRVQIEVPNAGRMSHSERVLPRSQEAADHHGRPSPDTIRPADTAILPTGPSKSDLATRERMRVSLSTNSANPMSMLLSGSILSSDQSAEGILNPLSESTGTFTFCRSTFVANALNANHTDSVMLIDAANQDAAAKDIWDLGIAAAKLANHRQADGRWEREVRRRVALVVLDWRVLTCDRCVCLRLSSKRDIPAADDATPMQHSDRGRASAADAADHGSCFKFPDGGHFREHFVCQVVLGPDIVDENGALAASVEWKE</sequence>
<dbReference type="GO" id="GO:0005524">
    <property type="term" value="F:ATP binding"/>
    <property type="evidence" value="ECO:0007669"/>
    <property type="project" value="UniProtKB-KW"/>
</dbReference>
<feature type="region of interest" description="Disordered" evidence="6">
    <location>
        <begin position="876"/>
        <end position="1122"/>
    </location>
</feature>
<dbReference type="PANTHER" id="PTHR45997">
    <property type="entry name" value="DNA LIGASE 4"/>
    <property type="match status" value="1"/>
</dbReference>
<evidence type="ECO:0000256" key="4">
    <source>
        <dbReference type="ARBA" id="ARBA00022840"/>
    </source>
</evidence>
<evidence type="ECO:0000256" key="2">
    <source>
        <dbReference type="ARBA" id="ARBA00022598"/>
    </source>
</evidence>
<dbReference type="HOGENOM" id="CLU_259926_0_0_1"/>
<dbReference type="GeneID" id="19975913"/>
<dbReference type="EMBL" id="KB822725">
    <property type="protein sequence ID" value="ETN36297.1"/>
    <property type="molecule type" value="Genomic_DNA"/>
</dbReference>
<gene>
    <name evidence="8" type="ORF">HMPREF1541_08574</name>
</gene>
<dbReference type="InParanoid" id="W2RIG3"/>
<feature type="domain" description="ATP-dependent DNA ligase family profile" evidence="7">
    <location>
        <begin position="390"/>
        <end position="538"/>
    </location>
</feature>
<dbReference type="Pfam" id="PF04675">
    <property type="entry name" value="DNA_ligase_A_N"/>
    <property type="match status" value="1"/>
</dbReference>
<dbReference type="PANTHER" id="PTHR45997:SF2">
    <property type="entry name" value="ATP DEPENDENT DNA LIGASE DOMAIN PROTEIN (AFU_ORTHOLOGUE AFUA_5G02430)"/>
    <property type="match status" value="1"/>
</dbReference>
<name>W2RIG3_CYPE1</name>
<evidence type="ECO:0000313" key="8">
    <source>
        <dbReference type="EMBL" id="ETN36297.1"/>
    </source>
</evidence>
<accession>W2RIG3</accession>
<organism evidence="8 9">
    <name type="scientific">Cyphellophora europaea (strain CBS 101466)</name>
    <name type="common">Phialophora europaea</name>
    <dbReference type="NCBI Taxonomy" id="1220924"/>
    <lineage>
        <taxon>Eukaryota</taxon>
        <taxon>Fungi</taxon>
        <taxon>Dikarya</taxon>
        <taxon>Ascomycota</taxon>
        <taxon>Pezizomycotina</taxon>
        <taxon>Eurotiomycetes</taxon>
        <taxon>Chaetothyriomycetidae</taxon>
        <taxon>Chaetothyriales</taxon>
        <taxon>Cyphellophoraceae</taxon>
        <taxon>Cyphellophora</taxon>
    </lineage>
</organism>
<dbReference type="OrthoDB" id="2160351at2759"/>
<keyword evidence="3" id="KW-0547">Nucleotide-binding</keyword>
<comment type="similarity">
    <text evidence="1">Belongs to the ATP-dependent DNA ligase family.</text>
</comment>
<feature type="region of interest" description="Disordered" evidence="6">
    <location>
        <begin position="686"/>
        <end position="830"/>
    </location>
</feature>
<dbReference type="GO" id="GO:0006303">
    <property type="term" value="P:double-strand break repair via nonhomologous end joining"/>
    <property type="evidence" value="ECO:0007669"/>
    <property type="project" value="TreeGrafter"/>
</dbReference>
<evidence type="ECO:0000256" key="5">
    <source>
        <dbReference type="ARBA" id="ARBA00023242"/>
    </source>
</evidence>
<dbReference type="SUPFAM" id="SSF56091">
    <property type="entry name" value="DNA ligase/mRNA capping enzyme, catalytic domain"/>
    <property type="match status" value="1"/>
</dbReference>
<dbReference type="GO" id="GO:0003677">
    <property type="term" value="F:DNA binding"/>
    <property type="evidence" value="ECO:0007669"/>
    <property type="project" value="InterPro"/>
</dbReference>
<feature type="compositionally biased region" description="Polar residues" evidence="6">
    <location>
        <begin position="1023"/>
        <end position="1035"/>
    </location>
</feature>
<feature type="compositionally biased region" description="Polar residues" evidence="6">
    <location>
        <begin position="926"/>
        <end position="935"/>
    </location>
</feature>
<feature type="compositionally biased region" description="Basic and acidic residues" evidence="6">
    <location>
        <begin position="1077"/>
        <end position="1096"/>
    </location>
</feature>
<evidence type="ECO:0000256" key="3">
    <source>
        <dbReference type="ARBA" id="ARBA00022741"/>
    </source>
</evidence>
<keyword evidence="9" id="KW-1185">Reference proteome</keyword>
<dbReference type="eggNOG" id="KOG0967">
    <property type="taxonomic scope" value="Eukaryota"/>
</dbReference>
<dbReference type="Proteomes" id="UP000030752">
    <property type="component" value="Unassembled WGS sequence"/>
</dbReference>
<dbReference type="VEuPathDB" id="FungiDB:HMPREF1541_08574"/>
<evidence type="ECO:0000256" key="6">
    <source>
        <dbReference type="SAM" id="MobiDB-lite"/>
    </source>
</evidence>
<keyword evidence="5" id="KW-0539">Nucleus</keyword>
<dbReference type="InterPro" id="IPR012308">
    <property type="entry name" value="DNA_ligase_ATP-dep_N"/>
</dbReference>
<dbReference type="GO" id="GO:0003910">
    <property type="term" value="F:DNA ligase (ATP) activity"/>
    <property type="evidence" value="ECO:0007669"/>
    <property type="project" value="InterPro"/>
</dbReference>
<keyword evidence="2" id="KW-0436">Ligase</keyword>
<protein>
    <recommendedName>
        <fullName evidence="7">ATP-dependent DNA ligase family profile domain-containing protein</fullName>
    </recommendedName>
</protein>
<dbReference type="InterPro" id="IPR012340">
    <property type="entry name" value="NA-bd_OB-fold"/>
</dbReference>
<evidence type="ECO:0000313" key="9">
    <source>
        <dbReference type="Proteomes" id="UP000030752"/>
    </source>
</evidence>
<dbReference type="InterPro" id="IPR012310">
    <property type="entry name" value="DNA_ligase_ATP-dep_cent"/>
</dbReference>
<dbReference type="Gene3D" id="3.30.470.30">
    <property type="entry name" value="DNA ligase/mRNA capping enzyme"/>
    <property type="match status" value="1"/>
</dbReference>
<dbReference type="PROSITE" id="PS50160">
    <property type="entry name" value="DNA_LIGASE_A3"/>
    <property type="match status" value="1"/>
</dbReference>
<feature type="compositionally biased region" description="Pro residues" evidence="6">
    <location>
        <begin position="790"/>
        <end position="801"/>
    </location>
</feature>
<dbReference type="Gene3D" id="1.10.3260.10">
    <property type="entry name" value="DNA ligase, ATP-dependent, N-terminal domain"/>
    <property type="match status" value="1"/>
</dbReference>
<feature type="compositionally biased region" description="Basic and acidic residues" evidence="6">
    <location>
        <begin position="1010"/>
        <end position="1022"/>
    </location>
</feature>
<feature type="compositionally biased region" description="Low complexity" evidence="6">
    <location>
        <begin position="741"/>
        <end position="765"/>
    </location>
</feature>
<feature type="compositionally biased region" description="Polar residues" evidence="6">
    <location>
        <begin position="766"/>
        <end position="789"/>
    </location>
</feature>
<dbReference type="GO" id="GO:0032807">
    <property type="term" value="C:DNA ligase IV complex"/>
    <property type="evidence" value="ECO:0007669"/>
    <property type="project" value="TreeGrafter"/>
</dbReference>
<dbReference type="InterPro" id="IPR036599">
    <property type="entry name" value="DNA_ligase_N_sf"/>
</dbReference>
<feature type="compositionally biased region" description="Pro residues" evidence="6">
    <location>
        <begin position="996"/>
        <end position="1006"/>
    </location>
</feature>
<dbReference type="GO" id="GO:0006297">
    <property type="term" value="P:nucleotide-excision repair, DNA gap filling"/>
    <property type="evidence" value="ECO:0007669"/>
    <property type="project" value="TreeGrafter"/>
</dbReference>
<dbReference type="RefSeq" id="XP_008721115.1">
    <property type="nucleotide sequence ID" value="XM_008722893.1"/>
</dbReference>
<dbReference type="STRING" id="1220924.W2RIG3"/>
<evidence type="ECO:0000256" key="1">
    <source>
        <dbReference type="ARBA" id="ARBA00007572"/>
    </source>
</evidence>
<feature type="compositionally biased region" description="Polar residues" evidence="6">
    <location>
        <begin position="976"/>
        <end position="992"/>
    </location>
</feature>
<dbReference type="GO" id="GO:0006310">
    <property type="term" value="P:DNA recombination"/>
    <property type="evidence" value="ECO:0007669"/>
    <property type="project" value="InterPro"/>
</dbReference>